<name>A0A195BHC0_9HYME</name>
<accession>A0A195BHC0</accession>
<organism evidence="1 2">
    <name type="scientific">Atta colombica</name>
    <dbReference type="NCBI Taxonomy" id="520822"/>
    <lineage>
        <taxon>Eukaryota</taxon>
        <taxon>Metazoa</taxon>
        <taxon>Ecdysozoa</taxon>
        <taxon>Arthropoda</taxon>
        <taxon>Hexapoda</taxon>
        <taxon>Insecta</taxon>
        <taxon>Pterygota</taxon>
        <taxon>Neoptera</taxon>
        <taxon>Endopterygota</taxon>
        <taxon>Hymenoptera</taxon>
        <taxon>Apocrita</taxon>
        <taxon>Aculeata</taxon>
        <taxon>Formicoidea</taxon>
        <taxon>Formicidae</taxon>
        <taxon>Myrmicinae</taxon>
        <taxon>Atta</taxon>
    </lineage>
</organism>
<protein>
    <submittedName>
        <fullName evidence="1">Uncharacterized protein</fullName>
    </submittedName>
</protein>
<dbReference type="AlphaFoldDB" id="A0A195BHC0"/>
<reference evidence="1 2" key="1">
    <citation type="submission" date="2015-09" db="EMBL/GenBank/DDBJ databases">
        <title>Atta colombica WGS genome.</title>
        <authorList>
            <person name="Nygaard S."/>
            <person name="Hu H."/>
            <person name="Boomsma J."/>
            <person name="Zhang G."/>
        </authorList>
    </citation>
    <scope>NUCLEOTIDE SEQUENCE [LARGE SCALE GENOMIC DNA]</scope>
    <source>
        <strain evidence="1">Treedump-2</strain>
        <tissue evidence="1">Whole body</tissue>
    </source>
</reference>
<sequence>MSWDQILDLPYDLVFPILLPVVAYYRDDATTTRCRNLSNSSRFSSSSFVLTLWSTNCSSCAILPVYINRTIPKIYLPNHLSHQSHSPYLCDLRSSFQQAARSMFVLSKLLKIVASTAFFLELKLNRKFTRYLLFVERFLINDDDDMHRRHSIRKFKRLALVLFLLVSRTTGFSQQDWNLNTHVRTNDVWHVTRRSHTTYIVKASNRYKSKDKRECLL</sequence>
<dbReference type="EMBL" id="KQ976488">
    <property type="protein sequence ID" value="KYM83549.1"/>
    <property type="molecule type" value="Genomic_DNA"/>
</dbReference>
<evidence type="ECO:0000313" key="1">
    <source>
        <dbReference type="EMBL" id="KYM83549.1"/>
    </source>
</evidence>
<keyword evidence="2" id="KW-1185">Reference proteome</keyword>
<evidence type="ECO:0000313" key="2">
    <source>
        <dbReference type="Proteomes" id="UP000078540"/>
    </source>
</evidence>
<dbReference type="Proteomes" id="UP000078540">
    <property type="component" value="Unassembled WGS sequence"/>
</dbReference>
<proteinExistence type="predicted"/>
<gene>
    <name evidence="1" type="ORF">ALC53_05949</name>
</gene>